<feature type="signal peptide" evidence="2">
    <location>
        <begin position="1"/>
        <end position="22"/>
    </location>
</feature>
<feature type="region of interest" description="Disordered" evidence="1">
    <location>
        <begin position="134"/>
        <end position="176"/>
    </location>
</feature>
<reference evidence="3" key="1">
    <citation type="submission" date="2022-09" db="EMBL/GenBank/DDBJ databases">
        <title>Fusarium specimens isolated from Avocado Roots.</title>
        <authorList>
            <person name="Stajich J."/>
            <person name="Roper C."/>
            <person name="Heimlech-Rivalta G."/>
        </authorList>
    </citation>
    <scope>NUCLEOTIDE SEQUENCE</scope>
    <source>
        <strain evidence="3">CF00136</strain>
    </source>
</reference>
<comment type="caution">
    <text evidence="3">The sequence shown here is derived from an EMBL/GenBank/DDBJ whole genome shotgun (WGS) entry which is preliminary data.</text>
</comment>
<dbReference type="OrthoDB" id="5088781at2759"/>
<dbReference type="Proteomes" id="UP001152049">
    <property type="component" value="Unassembled WGS sequence"/>
</dbReference>
<keyword evidence="2" id="KW-0732">Signal</keyword>
<evidence type="ECO:0000256" key="2">
    <source>
        <dbReference type="SAM" id="SignalP"/>
    </source>
</evidence>
<dbReference type="EMBL" id="JAOQAZ010000015">
    <property type="protein sequence ID" value="KAJ4258761.1"/>
    <property type="molecule type" value="Genomic_DNA"/>
</dbReference>
<keyword evidence="4" id="KW-1185">Reference proteome</keyword>
<accession>A0A9W8VG08</accession>
<evidence type="ECO:0000256" key="1">
    <source>
        <dbReference type="SAM" id="MobiDB-lite"/>
    </source>
</evidence>
<evidence type="ECO:0000313" key="3">
    <source>
        <dbReference type="EMBL" id="KAJ4258761.1"/>
    </source>
</evidence>
<feature type="region of interest" description="Disordered" evidence="1">
    <location>
        <begin position="81"/>
        <end position="115"/>
    </location>
</feature>
<feature type="chain" id="PRO_5040718826" evidence="2">
    <location>
        <begin position="23"/>
        <end position="973"/>
    </location>
</feature>
<name>A0A9W8VG08_9HYPO</name>
<evidence type="ECO:0000313" key="4">
    <source>
        <dbReference type="Proteomes" id="UP001152049"/>
    </source>
</evidence>
<protein>
    <submittedName>
        <fullName evidence="3">Uncharacterized protein</fullName>
    </submittedName>
</protein>
<feature type="compositionally biased region" description="Polar residues" evidence="1">
    <location>
        <begin position="81"/>
        <end position="105"/>
    </location>
</feature>
<organism evidence="3 4">
    <name type="scientific">Fusarium torreyae</name>
    <dbReference type="NCBI Taxonomy" id="1237075"/>
    <lineage>
        <taxon>Eukaryota</taxon>
        <taxon>Fungi</taxon>
        <taxon>Dikarya</taxon>
        <taxon>Ascomycota</taxon>
        <taxon>Pezizomycotina</taxon>
        <taxon>Sordariomycetes</taxon>
        <taxon>Hypocreomycetidae</taxon>
        <taxon>Hypocreales</taxon>
        <taxon>Nectriaceae</taxon>
        <taxon>Fusarium</taxon>
    </lineage>
</organism>
<dbReference type="AlphaFoldDB" id="A0A9W8VG08"/>
<proteinExistence type="predicted"/>
<sequence length="973" mass="104791">MVRRLVLSLFVASAFHSFDVVAGPCRPPSKTTSVLSGTVTKATDVSTDGGSQSSDVATGLSTDIVGSLTTDLSASLSIGVSTDTSSNFETDSSVTLPTGVSTESASDLEATSTTGATSGLTDSFTLSLPASFDSSATTGEATETTGSASGLTIDTTSDTITGSETGSTATSDTTDSSSFPTTTSLAYCYSDEWLNDALITSFNADKDYAEDVCTSAIQPVTTVAGEATTETQPVTTSTMIVTVTEDHAGETKIVVDAPSTDYVAGDDVTVTAVHRDGSIEILEPKTVYNTVATTTVELPTAYETITTTDVDYIGTTSTETVLNLETETTTVITDTVEITTGTSTDVTTETVTSVESIPTTTTDYVVTGTTYKFAPGITIHVTNSRTFVVYSVASTRTHTSYTSTDYLTSTWTTVTVESTDTDYTTVPTTTFDVTTTTSTVEETITTSTDTAYDTSTVTTNEWTTETTVSTSTHTSTSTWTEHFFPWWQNRKRAAATAGLQARVAVPEEEWLNQYGEKHFRSACSCIVTFPLPTRTVYAAASDTTASADYKTIIEKSTTIDKVYADTVTLTLTTAATVTTHKTVTETLVVDGTTSVETRTVYEDVTETVLSTPNGQAVVTQHVTNNDVERVTREIAVVDTVTLYGVATGYTWAEVTRTQDVWDIYSKLYTVGKTIEIEETATSTLPTTTVETTVDVTTTALSTAGETIYDAFTSIVPVAVTDVKKFTYTATVFTDATSTYSLDATHTVGTIATTTLTTLTTVTNGVTSTITTVLSTDVTVTAQAIATQTCSIPIADGDFEYAPGTSPWWTSKNSYYDWDKVILNGAHHKVMQTRKLYNNKEFLAYQDATTCKGVTFQCTYDYYFDKYYYVKYTNKKWYVPYLRINWNNDLIGEHWPESTSDAGIWWSGDLEFTATGKEDTIWIHAASPQDDPSGYNKNKPLPSSAGDNFLRFDNFVCRPTKYKGHYGPVGGFQI</sequence>
<gene>
    <name evidence="3" type="ORF">NW762_007848</name>
</gene>